<dbReference type="Proteomes" id="UP000827724">
    <property type="component" value="Unassembled WGS sequence"/>
</dbReference>
<gene>
    <name evidence="2" type="ORF">Trco_004561</name>
</gene>
<evidence type="ECO:0000313" key="2">
    <source>
        <dbReference type="EMBL" id="KAH6608248.1"/>
    </source>
</evidence>
<sequence length="80" mass="8821">MASSSSSANLPVADDKPWLPCKPLLHRPLELLRGAAPQQKAQRRRQIVQDFTVKIHTLRTGNRGGESDERAVLRPGLPVS</sequence>
<comment type="caution">
    <text evidence="2">The sequence shown here is derived from an EMBL/GenBank/DDBJ whole genome shotgun (WGS) entry which is preliminary data.</text>
</comment>
<dbReference type="EMBL" id="JAIWOZ010000003">
    <property type="protein sequence ID" value="KAH6608248.1"/>
    <property type="molecule type" value="Genomic_DNA"/>
</dbReference>
<evidence type="ECO:0000256" key="1">
    <source>
        <dbReference type="SAM" id="MobiDB-lite"/>
    </source>
</evidence>
<feature type="region of interest" description="Disordered" evidence="1">
    <location>
        <begin position="60"/>
        <end position="80"/>
    </location>
</feature>
<reference evidence="2" key="1">
    <citation type="submission" date="2021-08" db="EMBL/GenBank/DDBJ databases">
        <title>Chromosome-Level Trichoderma cornu-damae using Hi-C Data.</title>
        <authorList>
            <person name="Kim C.S."/>
        </authorList>
    </citation>
    <scope>NUCLEOTIDE SEQUENCE</scope>
    <source>
        <strain evidence="2">KA19-0412C</strain>
    </source>
</reference>
<dbReference type="AlphaFoldDB" id="A0A9P8QT48"/>
<keyword evidence="3" id="KW-1185">Reference proteome</keyword>
<protein>
    <submittedName>
        <fullName evidence="2">Uncharacterized protein</fullName>
    </submittedName>
</protein>
<name>A0A9P8QT48_9HYPO</name>
<organism evidence="2 3">
    <name type="scientific">Trichoderma cornu-damae</name>
    <dbReference type="NCBI Taxonomy" id="654480"/>
    <lineage>
        <taxon>Eukaryota</taxon>
        <taxon>Fungi</taxon>
        <taxon>Dikarya</taxon>
        <taxon>Ascomycota</taxon>
        <taxon>Pezizomycotina</taxon>
        <taxon>Sordariomycetes</taxon>
        <taxon>Hypocreomycetidae</taxon>
        <taxon>Hypocreales</taxon>
        <taxon>Hypocreaceae</taxon>
        <taxon>Trichoderma</taxon>
    </lineage>
</organism>
<proteinExistence type="predicted"/>
<evidence type="ECO:0000313" key="3">
    <source>
        <dbReference type="Proteomes" id="UP000827724"/>
    </source>
</evidence>
<accession>A0A9P8QT48</accession>